<dbReference type="GO" id="GO:0005230">
    <property type="term" value="F:extracellular ligand-gated monoatomic ion channel activity"/>
    <property type="evidence" value="ECO:0007669"/>
    <property type="project" value="InterPro"/>
</dbReference>
<dbReference type="Gene3D" id="2.70.170.10">
    <property type="entry name" value="Neurotransmitter-gated ion-channel ligand-binding domain"/>
    <property type="match status" value="1"/>
</dbReference>
<keyword evidence="5 11" id="KW-0812">Transmembrane</keyword>
<dbReference type="GO" id="GO:0005886">
    <property type="term" value="C:plasma membrane"/>
    <property type="evidence" value="ECO:0007669"/>
    <property type="project" value="UniProtKB-SubCell"/>
</dbReference>
<evidence type="ECO:0000256" key="5">
    <source>
        <dbReference type="ARBA" id="ARBA00022692"/>
    </source>
</evidence>
<evidence type="ECO:0000313" key="15">
    <source>
        <dbReference type="Proteomes" id="UP001159428"/>
    </source>
</evidence>
<evidence type="ECO:0000256" key="4">
    <source>
        <dbReference type="ARBA" id="ARBA00022475"/>
    </source>
</evidence>
<dbReference type="Pfam" id="PF02932">
    <property type="entry name" value="Neur_chan_memb"/>
    <property type="match status" value="1"/>
</dbReference>
<dbReference type="InterPro" id="IPR006201">
    <property type="entry name" value="Neur_channel"/>
</dbReference>
<evidence type="ECO:0000256" key="9">
    <source>
        <dbReference type="ARBA" id="ARBA00023136"/>
    </source>
</evidence>
<keyword evidence="8 11" id="KW-0406">Ion transport</keyword>
<evidence type="ECO:0000256" key="3">
    <source>
        <dbReference type="ARBA" id="ARBA00022448"/>
    </source>
</evidence>
<keyword evidence="10 11" id="KW-0407">Ion channel</keyword>
<dbReference type="EMBL" id="CALNXJ010000013">
    <property type="protein sequence ID" value="CAH3112751.1"/>
    <property type="molecule type" value="Genomic_DNA"/>
</dbReference>
<comment type="similarity">
    <text evidence="11">Belongs to the ligand-gated ion channel (TC 1.A.9) family.</text>
</comment>
<gene>
    <name evidence="14" type="ORF">PMEA_00004638</name>
</gene>
<dbReference type="Gene3D" id="1.20.58.390">
    <property type="entry name" value="Neurotransmitter-gated ion-channel transmembrane domain"/>
    <property type="match status" value="1"/>
</dbReference>
<feature type="domain" description="Neurotransmitter-gated ion-channel transmembrane" evidence="13">
    <location>
        <begin position="190"/>
        <end position="278"/>
    </location>
</feature>
<feature type="transmembrane region" description="Helical" evidence="11">
    <location>
        <begin position="183"/>
        <end position="205"/>
    </location>
</feature>
<feature type="transmembrane region" description="Helical" evidence="11">
    <location>
        <begin position="248"/>
        <end position="272"/>
    </location>
</feature>
<dbReference type="SUPFAM" id="SSF90112">
    <property type="entry name" value="Neurotransmitter-gated ion-channel transmembrane pore"/>
    <property type="match status" value="1"/>
</dbReference>
<comment type="caution">
    <text evidence="11">Lacks conserved residue(s) required for the propagation of feature annotation.</text>
</comment>
<dbReference type="FunFam" id="1.20.58.390:FF:000137">
    <property type="entry name" value="Predicted protein"/>
    <property type="match status" value="1"/>
</dbReference>
<keyword evidence="4" id="KW-1003">Cell membrane</keyword>
<feature type="non-terminal residue" evidence="14">
    <location>
        <position position="286"/>
    </location>
</feature>
<keyword evidence="7 11" id="KW-1133">Transmembrane helix</keyword>
<reference evidence="14 15" key="1">
    <citation type="submission" date="2022-05" db="EMBL/GenBank/DDBJ databases">
        <authorList>
            <consortium name="Genoscope - CEA"/>
            <person name="William W."/>
        </authorList>
    </citation>
    <scope>NUCLEOTIDE SEQUENCE [LARGE SCALE GENOMIC DNA]</scope>
</reference>
<evidence type="ECO:0000256" key="6">
    <source>
        <dbReference type="ARBA" id="ARBA00022729"/>
    </source>
</evidence>
<evidence type="ECO:0000259" key="12">
    <source>
        <dbReference type="Pfam" id="PF02931"/>
    </source>
</evidence>
<keyword evidence="9 11" id="KW-0472">Membrane</keyword>
<dbReference type="InterPro" id="IPR038050">
    <property type="entry name" value="Neuro_actylchol_rec"/>
</dbReference>
<dbReference type="Proteomes" id="UP001159428">
    <property type="component" value="Unassembled WGS sequence"/>
</dbReference>
<evidence type="ECO:0000259" key="13">
    <source>
        <dbReference type="Pfam" id="PF02932"/>
    </source>
</evidence>
<dbReference type="SUPFAM" id="SSF63712">
    <property type="entry name" value="Nicotinic receptor ligand binding domain-like"/>
    <property type="match status" value="1"/>
</dbReference>
<dbReference type="GO" id="GO:0004888">
    <property type="term" value="F:transmembrane signaling receptor activity"/>
    <property type="evidence" value="ECO:0007669"/>
    <property type="project" value="InterPro"/>
</dbReference>
<name>A0AAU9WG62_9CNID</name>
<sequence>GDAIEIFADLYVESFGNIQEVNMEFKVFGYLRQQWKDGRLSGKLNKTLTIKGETISRMWLPDPFCYNARDSNLMQPDSEVHSKVSIDVHGNVHYTKGVTFLASCEMDLRHFPFDSQECFLKIGSYAYSTEDIIYKWKYQEVEVEAKSMAQFDYCSASLSSSFDMYKTGNFSTITVTYYFKRRMGYYLIQVYFPDICVVALSWIVFWMDKNDMGNRMALGITTILTIMFLLGSLNGTLPRVSYPKALDWYLLVSFSFAFLSLVECMIVFVVWLSSNKRKAKKVCIYI</sequence>
<dbReference type="InterPro" id="IPR006028">
    <property type="entry name" value="GABAA/Glycine_rcpt"/>
</dbReference>
<proteinExistence type="inferred from homology"/>
<protein>
    <submittedName>
        <fullName evidence="14">Uncharacterized protein</fullName>
    </submittedName>
</protein>
<dbReference type="PRINTS" id="PR00252">
    <property type="entry name" value="NRIONCHANNEL"/>
</dbReference>
<evidence type="ECO:0000256" key="10">
    <source>
        <dbReference type="ARBA" id="ARBA00023303"/>
    </source>
</evidence>
<feature type="domain" description="Neurotransmitter-gated ion-channel ligand-binding" evidence="12">
    <location>
        <begin position="2"/>
        <end position="179"/>
    </location>
</feature>
<feature type="non-terminal residue" evidence="14">
    <location>
        <position position="1"/>
    </location>
</feature>
<accession>A0AAU9WG62</accession>
<comment type="caution">
    <text evidence="14">The sequence shown here is derived from an EMBL/GenBank/DDBJ whole genome shotgun (WGS) entry which is preliminary data.</text>
</comment>
<feature type="transmembrane region" description="Helical" evidence="11">
    <location>
        <begin position="217"/>
        <end position="236"/>
    </location>
</feature>
<evidence type="ECO:0000256" key="7">
    <source>
        <dbReference type="ARBA" id="ARBA00022989"/>
    </source>
</evidence>
<dbReference type="PROSITE" id="PS00236">
    <property type="entry name" value="NEUROTR_ION_CHANNEL"/>
    <property type="match status" value="1"/>
</dbReference>
<keyword evidence="6" id="KW-0732">Signal</keyword>
<evidence type="ECO:0000256" key="11">
    <source>
        <dbReference type="RuleBase" id="RU000687"/>
    </source>
</evidence>
<dbReference type="AlphaFoldDB" id="A0AAU9WG62"/>
<evidence type="ECO:0000256" key="2">
    <source>
        <dbReference type="ARBA" id="ARBA00004236"/>
    </source>
</evidence>
<comment type="subcellular location">
    <subcellularLocation>
        <location evidence="2">Cell membrane</location>
    </subcellularLocation>
    <subcellularLocation>
        <location evidence="1">Membrane</location>
        <topology evidence="1">Multi-pass membrane protein</topology>
    </subcellularLocation>
</comment>
<dbReference type="PRINTS" id="PR00253">
    <property type="entry name" value="GABAARECEPTR"/>
</dbReference>
<evidence type="ECO:0000256" key="1">
    <source>
        <dbReference type="ARBA" id="ARBA00004141"/>
    </source>
</evidence>
<dbReference type="InterPro" id="IPR018000">
    <property type="entry name" value="Neurotransmitter_ion_chnl_CS"/>
</dbReference>
<dbReference type="InterPro" id="IPR036719">
    <property type="entry name" value="Neuro-gated_channel_TM_sf"/>
</dbReference>
<keyword evidence="3 11" id="KW-0813">Transport</keyword>
<dbReference type="CDD" id="cd19049">
    <property type="entry name" value="LGIC_TM_anion"/>
    <property type="match status" value="1"/>
</dbReference>
<dbReference type="InterPro" id="IPR006202">
    <property type="entry name" value="Neur_chan_lig-bd"/>
</dbReference>
<dbReference type="InterPro" id="IPR036734">
    <property type="entry name" value="Neur_chan_lig-bd_sf"/>
</dbReference>
<organism evidence="14 15">
    <name type="scientific">Pocillopora meandrina</name>
    <dbReference type="NCBI Taxonomy" id="46732"/>
    <lineage>
        <taxon>Eukaryota</taxon>
        <taxon>Metazoa</taxon>
        <taxon>Cnidaria</taxon>
        <taxon>Anthozoa</taxon>
        <taxon>Hexacorallia</taxon>
        <taxon>Scleractinia</taxon>
        <taxon>Astrocoeniina</taxon>
        <taxon>Pocilloporidae</taxon>
        <taxon>Pocillopora</taxon>
    </lineage>
</organism>
<dbReference type="FunFam" id="2.70.170.10:FF:000045">
    <property type="entry name" value="Predicted protein"/>
    <property type="match status" value="1"/>
</dbReference>
<evidence type="ECO:0000313" key="14">
    <source>
        <dbReference type="EMBL" id="CAH3112751.1"/>
    </source>
</evidence>
<keyword evidence="15" id="KW-1185">Reference proteome</keyword>
<dbReference type="PANTHER" id="PTHR18945">
    <property type="entry name" value="NEUROTRANSMITTER GATED ION CHANNEL"/>
    <property type="match status" value="1"/>
</dbReference>
<dbReference type="InterPro" id="IPR006029">
    <property type="entry name" value="Neurotrans-gated_channel_TM"/>
</dbReference>
<dbReference type="Pfam" id="PF02931">
    <property type="entry name" value="Neur_chan_LBD"/>
    <property type="match status" value="1"/>
</dbReference>
<evidence type="ECO:0000256" key="8">
    <source>
        <dbReference type="ARBA" id="ARBA00023065"/>
    </source>
</evidence>